<reference evidence="1" key="1">
    <citation type="submission" date="2022-08" db="EMBL/GenBank/DDBJ databases">
        <title>Genome Sequence of Lecanicillium fungicola.</title>
        <authorList>
            <person name="Buettner E."/>
        </authorList>
    </citation>
    <scope>NUCLEOTIDE SEQUENCE</scope>
    <source>
        <strain evidence="1">Babe33</strain>
    </source>
</reference>
<protein>
    <submittedName>
        <fullName evidence="1">Uncharacterized protein</fullName>
    </submittedName>
</protein>
<evidence type="ECO:0000313" key="2">
    <source>
        <dbReference type="Proteomes" id="UP001143910"/>
    </source>
</evidence>
<accession>A0ACC1NTA3</accession>
<name>A0ACC1NTA3_9HYPO</name>
<gene>
    <name evidence="1" type="ORF">NQ176_g1311</name>
</gene>
<dbReference type="Proteomes" id="UP001143910">
    <property type="component" value="Unassembled WGS sequence"/>
</dbReference>
<organism evidence="1 2">
    <name type="scientific">Zarea fungicola</name>
    <dbReference type="NCBI Taxonomy" id="93591"/>
    <lineage>
        <taxon>Eukaryota</taxon>
        <taxon>Fungi</taxon>
        <taxon>Dikarya</taxon>
        <taxon>Ascomycota</taxon>
        <taxon>Pezizomycotina</taxon>
        <taxon>Sordariomycetes</taxon>
        <taxon>Hypocreomycetidae</taxon>
        <taxon>Hypocreales</taxon>
        <taxon>Cordycipitaceae</taxon>
        <taxon>Zarea</taxon>
    </lineage>
</organism>
<evidence type="ECO:0000313" key="1">
    <source>
        <dbReference type="EMBL" id="KAJ2982550.1"/>
    </source>
</evidence>
<proteinExistence type="predicted"/>
<comment type="caution">
    <text evidence="1">The sequence shown here is derived from an EMBL/GenBank/DDBJ whole genome shotgun (WGS) entry which is preliminary data.</text>
</comment>
<sequence length="1380" mass="154487">MTPETLYLPDGQTYTVSPVFGGVAFKSNDLTHGTHFPIGWSIVLHTEEERLVFPDGSKATPANGDDGSATVTPVTNDKVESSDAMDITTEDASTPKVKKRVRPFTQPTLQNDTLFISSLSSPSSQEYGPPASPTRQIAMILWVSLYWYFHQREQVREWLDHMCWIPGTDCGTLALVPLLEEFWSSGSTKWDDCFYEPINYGQTAKLQLALKKIMKFGLQYYQHKIAKWADHYIDYNGLRSRMRSCADADLQGISALLEHFDSRIKKFEQFRDERYWPCEKLEEKLRARFQLPETTGCWASIAHVCKFELDFFQRCYEDILLELRDIQQFNAVNEAAIHRLFDNLKDYFPGRQPLYRVPLTEWIIRQKVANQTAHEKRQRIFEFIDLLRRRRDDLQSSSQNGQFSFSFGTTVLPRYIFPPSYDTPKLFGVFREDKSVMVEHVIRNSLDPHAYLGGSFWHLLGDLLILGMLLEAETILSVILERIMKEDIAISIPHVSVILAIWRGRGINTKFDLQLTTALCTKSSIIAFLPQEEGCGNAPLHYAARYGFVELCRTFAQNANGWDLSVSEAAVARDKEGMTPLHNAVLSRSIETFLALAQGRRLKTRLGIVIEGGDVPCEELEEVLLLAVRTKQCEMAETILKLGHNMGYSSFGEEVALYCAAQTGSLTLVEPVVRHMVKKGKVLDSPQKHTGWTPLMVACANGHLDVVSLLLSSGADPKLRDARGWTAQEHAAFRGHLTVAEIPTLAITGNKFTGPACQRKAIKKGTIETLNPGKKTLVVNIGSVQRGRQRAALKLRDLETADDRGLNCPPDTILELSAPNGHDKQVPLPILKDYTNEPFVCTVDADVPLRLTLKLYRREFVEDSFFVPEQLLCAGTVTLDHDKDMFGENRESMLRETTVFMMPSDTSMGDAGKVLLSYVVATAFDGLQSVHSSIYRRDDREPARLIGHRGLGQNTASESSLQIRENTALSFLSAFKLGASFVSFDVQLTRDLEAVIFHDFSLSELGTDIPIHDVTLAQYKYASRLHGPQESRAAALEAGTETETGPRQRQRAFSSGEESMQRSAQLRERLMYTVDFQNKGFKPNSRGHSIQDTLTTLDELLVKLPEEIGFNIELKYPSLQEATEVGVAPVTININTFVDTVLEKIQRVASQRSITLLSFTPEICILLKLKQKAYPVMFMSNAGKAPQADGDLRAASLEMGVRFAKRWNLDGIVLACEALIQCPRLIRFVQNAGLACASRGVPNNDPANTRVQVHGGIDMVIADKVKCIAEELHKVEFKRRNDSTNKRRRTSGKVWSRDKHQLSANNTTASYPITTRKAMGLVDYSESDSSGSEAEAPAKQIPKPKAGKKAFQPVVDGSDKLALYGRGEVFGCVLELNAEL</sequence>
<keyword evidence="2" id="KW-1185">Reference proteome</keyword>
<dbReference type="EMBL" id="JANJQO010000070">
    <property type="protein sequence ID" value="KAJ2982550.1"/>
    <property type="molecule type" value="Genomic_DNA"/>
</dbReference>